<dbReference type="AlphaFoldDB" id="A0A5K8A4R7"/>
<feature type="region of interest" description="Disordered" evidence="1">
    <location>
        <begin position="207"/>
        <end position="233"/>
    </location>
</feature>
<evidence type="ECO:0000313" key="5">
    <source>
        <dbReference type="Proteomes" id="UP000422108"/>
    </source>
</evidence>
<dbReference type="InterPro" id="IPR041685">
    <property type="entry name" value="AAA_GajA/Old/RecF-like"/>
</dbReference>
<dbReference type="Proteomes" id="UP000422108">
    <property type="component" value="Chromosome"/>
</dbReference>
<feature type="compositionally biased region" description="Basic and acidic residues" evidence="1">
    <location>
        <begin position="155"/>
        <end position="175"/>
    </location>
</feature>
<organism evidence="4 5">
    <name type="scientific">Desulfosarcina ovata subsp. ovata</name>
    <dbReference type="NCBI Taxonomy" id="2752305"/>
    <lineage>
        <taxon>Bacteria</taxon>
        <taxon>Pseudomonadati</taxon>
        <taxon>Thermodesulfobacteriota</taxon>
        <taxon>Desulfobacteria</taxon>
        <taxon>Desulfobacterales</taxon>
        <taxon>Desulfosarcinaceae</taxon>
        <taxon>Desulfosarcina</taxon>
    </lineage>
</organism>
<proteinExistence type="predicted"/>
<evidence type="ECO:0000256" key="1">
    <source>
        <dbReference type="SAM" id="MobiDB-lite"/>
    </source>
</evidence>
<keyword evidence="5" id="KW-1185">Reference proteome</keyword>
<accession>A0A5K8A4R7</accession>
<evidence type="ECO:0000259" key="2">
    <source>
        <dbReference type="Pfam" id="PF13175"/>
    </source>
</evidence>
<evidence type="ECO:0000313" key="4">
    <source>
        <dbReference type="EMBL" id="BBO87509.1"/>
    </source>
</evidence>
<dbReference type="EMBL" id="AP021879">
    <property type="protein sequence ID" value="BBO87509.1"/>
    <property type="molecule type" value="Genomic_DNA"/>
</dbReference>
<feature type="domain" description="Endonuclease GajA/Old nuclease/RecF-like AAA" evidence="2">
    <location>
        <begin position="1"/>
        <end position="473"/>
    </location>
</feature>
<feature type="region of interest" description="Disordered" evidence="1">
    <location>
        <begin position="248"/>
        <end position="268"/>
    </location>
</feature>
<feature type="domain" description="OLD protein-like TOPRIM" evidence="3">
    <location>
        <begin position="529"/>
        <end position="593"/>
    </location>
</feature>
<dbReference type="CDD" id="cd01026">
    <property type="entry name" value="TOPRIM_OLD"/>
    <property type="match status" value="1"/>
</dbReference>
<gene>
    <name evidence="4" type="ORF">DSCOOX_06890</name>
</gene>
<dbReference type="SUPFAM" id="SSF52540">
    <property type="entry name" value="P-loop containing nucleoside triphosphate hydrolases"/>
    <property type="match status" value="1"/>
</dbReference>
<dbReference type="Gene3D" id="3.40.50.300">
    <property type="entry name" value="P-loop containing nucleotide triphosphate hydrolases"/>
    <property type="match status" value="1"/>
</dbReference>
<dbReference type="Pfam" id="PF13175">
    <property type="entry name" value="AAA_15"/>
    <property type="match status" value="1"/>
</dbReference>
<name>A0A5K8A4R7_9BACT</name>
<dbReference type="InterPro" id="IPR027417">
    <property type="entry name" value="P-loop_NTPase"/>
</dbReference>
<dbReference type="RefSeq" id="WP_155308959.1">
    <property type="nucleotide sequence ID" value="NZ_AP021879.1"/>
</dbReference>
<dbReference type="Pfam" id="PF20469">
    <property type="entry name" value="OLD-like_TOPRIM"/>
    <property type="match status" value="1"/>
</dbReference>
<feature type="region of interest" description="Disordered" evidence="1">
    <location>
        <begin position="152"/>
        <end position="178"/>
    </location>
</feature>
<reference evidence="4 5" key="1">
    <citation type="submission" date="2019-11" db="EMBL/GenBank/DDBJ databases">
        <title>Comparative genomics of hydrocarbon-degrading Desulfosarcina strains.</title>
        <authorList>
            <person name="Watanabe M."/>
            <person name="Kojima H."/>
            <person name="Fukui M."/>
        </authorList>
    </citation>
    <scope>NUCLEOTIDE SEQUENCE [LARGE SCALE GENOMIC DNA]</scope>
    <source>
        <strain evidence="5">oXyS1</strain>
    </source>
</reference>
<dbReference type="PANTHER" id="PTHR43581">
    <property type="entry name" value="ATP/GTP PHOSPHATASE"/>
    <property type="match status" value="1"/>
</dbReference>
<dbReference type="PANTHER" id="PTHR43581:SF2">
    <property type="entry name" value="EXCINUCLEASE ATPASE SUBUNIT"/>
    <property type="match status" value="1"/>
</dbReference>
<protein>
    <submittedName>
        <fullName evidence="4">Uncharacterized protein</fullName>
    </submittedName>
</protein>
<dbReference type="InterPro" id="IPR034139">
    <property type="entry name" value="TOPRIM_OLD"/>
</dbReference>
<evidence type="ECO:0000259" key="3">
    <source>
        <dbReference type="Pfam" id="PF20469"/>
    </source>
</evidence>
<sequence>MRIDFVEIRNFRRLAKIRIDLSDKTTLFVGANNSGKTTAITVLRYFLTHQKAFSAYDIPLDLWLRIEELGRAFEEDQEGELPYSWHDLLPSLDVWLTVSEDEIHHVAHLIPTLDWTPDQGVGVRLQLEPKDPDELLQSYLITKTAVCDTLSAKTDSTDDGKSGKAETDDKDKSDKTCNGFSLWPENLMDYLKKRIAGSLTVNAYLLDPSKKTGPKNGVAQPQKLPDTAEPLDDNPFKGLIRIDEVPAHRGLSDYSGGGDEELQEQGDRGRKQLLTSQLRTYYGKHLDPLKAPEPSDIKALEAMHEAQTAFDERLKACFKDPFFELEGLGYPGVANPRLTISTNIKPVEGLNHQSAVQYDLTPDQDTAKYRLPEQCNGLGYQNLISMVFRLISYRDGWMKVGKAAREEEDGTHQASPPPLHLVLMEEPEAHLHVQVQQVFIRKAYEVLRNHKALKDNTVLSTQLVVSTHSSHIAHEVDFANMRYFRRHPARKSGQTPCSTVVNLSEVFGEPDDTARFVSRYLQATHADLFFADGAIIVEGAAERMLIPHFIRNHYPALHSCYITLLEVGGSHAHRLKPFIEHLGLNTLIITDIDAVEKETRSKATPKIGSDLITSNNVLKSWHPKREGFDGLVALTEDGKELSYDDFFSIRVAYQTPLKVKIGGKNVDACPSTFEDALVFENIDHFRKATGGGLIKKFKKAIEDNDDIDSLQESLLAALSKGSKAQFALDMLFSQDPASINVPTYIHDGLKWIEERLLKRQQEVALPKKEQADEAAGE</sequence>
<dbReference type="InterPro" id="IPR051396">
    <property type="entry name" value="Bact_Antivir_Def_Nuclease"/>
</dbReference>